<evidence type="ECO:0000313" key="2">
    <source>
        <dbReference type="EMBL" id="SHL08474.1"/>
    </source>
</evidence>
<evidence type="ECO:0008006" key="4">
    <source>
        <dbReference type="Google" id="ProtNLM"/>
    </source>
</evidence>
<sequence>MFEKLIDSFEKLCLQIIIEILLVPVTIFKLFQDPRRCYDLSVHEMEKEESDRFHDYLSPIKLSVYTSVIVSVLLMDYGGEHNFLSKMKGLSMVEKALFIFLMNNFTAIIFSVVLLWYKKEKVNTVTFRTLLFSFIYTTVYTSTPFFILIFSAMLLGQTADVQSYMDHLDKIASSGNYYSSRDNIFFFIFFVFFTIGIIGLFKLFKALHHILKENFRYHPYVVWFFTLLFFLIQLYYAKGFV</sequence>
<accession>A0A1M6XR96</accession>
<feature type="transmembrane region" description="Helical" evidence="1">
    <location>
        <begin position="96"/>
        <end position="117"/>
    </location>
</feature>
<dbReference type="EMBL" id="FRBM01000002">
    <property type="protein sequence ID" value="SHL08474.1"/>
    <property type="molecule type" value="Genomic_DNA"/>
</dbReference>
<organism evidence="2 3">
    <name type="scientific">Chryseobacterium contaminans</name>
    <dbReference type="NCBI Taxonomy" id="1423959"/>
    <lineage>
        <taxon>Bacteria</taxon>
        <taxon>Pseudomonadati</taxon>
        <taxon>Bacteroidota</taxon>
        <taxon>Flavobacteriia</taxon>
        <taxon>Flavobacteriales</taxon>
        <taxon>Weeksellaceae</taxon>
        <taxon>Chryseobacterium group</taxon>
        <taxon>Chryseobacterium</taxon>
    </lineage>
</organism>
<feature type="transmembrane region" description="Helical" evidence="1">
    <location>
        <begin position="12"/>
        <end position="31"/>
    </location>
</feature>
<dbReference type="RefSeq" id="WP_073300082.1">
    <property type="nucleotide sequence ID" value="NZ_FRBM01000002.1"/>
</dbReference>
<name>A0A1M6XR96_9FLAO</name>
<feature type="transmembrane region" description="Helical" evidence="1">
    <location>
        <begin position="184"/>
        <end position="205"/>
    </location>
</feature>
<reference evidence="2 3" key="1">
    <citation type="submission" date="2016-11" db="EMBL/GenBank/DDBJ databases">
        <authorList>
            <person name="Jaros S."/>
            <person name="Januszkiewicz K."/>
            <person name="Wedrychowicz H."/>
        </authorList>
    </citation>
    <scope>NUCLEOTIDE SEQUENCE [LARGE SCALE GENOMIC DNA]</scope>
    <source>
        <strain evidence="2 3">DSM 27621</strain>
    </source>
</reference>
<protein>
    <recommendedName>
        <fullName evidence="4">Yip1 domain-containing protein</fullName>
    </recommendedName>
</protein>
<keyword evidence="1" id="KW-1133">Transmembrane helix</keyword>
<evidence type="ECO:0000256" key="1">
    <source>
        <dbReference type="SAM" id="Phobius"/>
    </source>
</evidence>
<keyword evidence="1" id="KW-0812">Transmembrane</keyword>
<dbReference type="AlphaFoldDB" id="A0A1M6XR96"/>
<dbReference type="Proteomes" id="UP000184069">
    <property type="component" value="Unassembled WGS sequence"/>
</dbReference>
<gene>
    <name evidence="2" type="ORF">SAMN05444407_102184</name>
</gene>
<keyword evidence="1" id="KW-0472">Membrane</keyword>
<evidence type="ECO:0000313" key="3">
    <source>
        <dbReference type="Proteomes" id="UP000184069"/>
    </source>
</evidence>
<proteinExistence type="predicted"/>
<feature type="transmembrane region" description="Helical" evidence="1">
    <location>
        <begin position="129"/>
        <end position="155"/>
    </location>
</feature>
<feature type="transmembrane region" description="Helical" evidence="1">
    <location>
        <begin position="217"/>
        <end position="236"/>
    </location>
</feature>